<dbReference type="GO" id="GO:0000976">
    <property type="term" value="F:transcription cis-regulatory region binding"/>
    <property type="evidence" value="ECO:0007669"/>
    <property type="project" value="TreeGrafter"/>
</dbReference>
<evidence type="ECO:0000256" key="3">
    <source>
        <dbReference type="ARBA" id="ARBA00023015"/>
    </source>
</evidence>
<dbReference type="PROSITE" id="PS51755">
    <property type="entry name" value="OMPR_PHOB"/>
    <property type="match status" value="1"/>
</dbReference>
<dbReference type="RefSeq" id="WP_283174864.1">
    <property type="nucleotide sequence ID" value="NZ_JAPNOA010000056.1"/>
</dbReference>
<keyword evidence="11" id="KW-1185">Reference proteome</keyword>
<dbReference type="GO" id="GO:0000156">
    <property type="term" value="F:phosphorelay response regulator activity"/>
    <property type="evidence" value="ECO:0007669"/>
    <property type="project" value="TreeGrafter"/>
</dbReference>
<evidence type="ECO:0000256" key="2">
    <source>
        <dbReference type="ARBA" id="ARBA00023012"/>
    </source>
</evidence>
<dbReference type="InterPro" id="IPR001867">
    <property type="entry name" value="OmpR/PhoB-type_DNA-bd"/>
</dbReference>
<feature type="domain" description="OmpR/PhoB-type" evidence="9">
    <location>
        <begin position="127"/>
        <end position="224"/>
    </location>
</feature>
<dbReference type="Gene3D" id="3.40.50.2300">
    <property type="match status" value="1"/>
</dbReference>
<keyword evidence="4 7" id="KW-0238">DNA-binding</keyword>
<comment type="caution">
    <text evidence="10">The sequence shown here is derived from an EMBL/GenBank/DDBJ whole genome shotgun (WGS) entry which is preliminary data.</text>
</comment>
<dbReference type="Gene3D" id="1.10.10.10">
    <property type="entry name" value="Winged helix-like DNA-binding domain superfamily/Winged helix DNA-binding domain"/>
    <property type="match status" value="1"/>
</dbReference>
<protein>
    <submittedName>
        <fullName evidence="10">Response regulator transcription factor</fullName>
    </submittedName>
</protein>
<dbReference type="GO" id="GO:0032993">
    <property type="term" value="C:protein-DNA complex"/>
    <property type="evidence" value="ECO:0007669"/>
    <property type="project" value="TreeGrafter"/>
</dbReference>
<dbReference type="GO" id="GO:0005829">
    <property type="term" value="C:cytosol"/>
    <property type="evidence" value="ECO:0007669"/>
    <property type="project" value="TreeGrafter"/>
</dbReference>
<feature type="modified residue" description="4-aspartylphosphate" evidence="6">
    <location>
        <position position="51"/>
    </location>
</feature>
<name>A0A9X3EFH7_9GAMM</name>
<evidence type="ECO:0000256" key="7">
    <source>
        <dbReference type="PROSITE-ProRule" id="PRU01091"/>
    </source>
</evidence>
<gene>
    <name evidence="10" type="ORF">OUO13_15855</name>
</gene>
<dbReference type="EMBL" id="JAPNOA010000056">
    <property type="protein sequence ID" value="MCY0966663.1"/>
    <property type="molecule type" value="Genomic_DNA"/>
</dbReference>
<dbReference type="PANTHER" id="PTHR48111">
    <property type="entry name" value="REGULATOR OF RPOS"/>
    <property type="match status" value="1"/>
</dbReference>
<evidence type="ECO:0000256" key="4">
    <source>
        <dbReference type="ARBA" id="ARBA00023125"/>
    </source>
</evidence>
<evidence type="ECO:0000259" key="9">
    <source>
        <dbReference type="PROSITE" id="PS51755"/>
    </source>
</evidence>
<dbReference type="PANTHER" id="PTHR48111:SF1">
    <property type="entry name" value="TWO-COMPONENT RESPONSE REGULATOR ORR33"/>
    <property type="match status" value="1"/>
</dbReference>
<dbReference type="SMART" id="SM00862">
    <property type="entry name" value="Trans_reg_C"/>
    <property type="match status" value="1"/>
</dbReference>
<dbReference type="PROSITE" id="PS50110">
    <property type="entry name" value="RESPONSE_REGULATORY"/>
    <property type="match status" value="1"/>
</dbReference>
<dbReference type="Proteomes" id="UP001150830">
    <property type="component" value="Unassembled WGS sequence"/>
</dbReference>
<sequence length="233" mass="26453">MKILIADDEAPLLNFLQRGLLAEGMEVIAESSLIQLLPSIERTQPQVVVLDRMFGDDDSISLLPHIRRLANPPRVLLLTALDDVAERVSGLREGADDYLCKPFDFDELLARIEALARRQDTPAATQRRLLTVEDLSLDLDERLAYIQSCELALTRIEFDLLQYLASNLGKVLSRERILSRVWQSVRDPQTNIVDVYISRLRQRISSSQRLSIETLRGNGYRLLVNEAASDLTR</sequence>
<dbReference type="InterPro" id="IPR039420">
    <property type="entry name" value="WalR-like"/>
</dbReference>
<keyword evidence="1 6" id="KW-0597">Phosphoprotein</keyword>
<keyword evidence="2" id="KW-0902">Two-component regulatory system</keyword>
<dbReference type="InterPro" id="IPR011006">
    <property type="entry name" value="CheY-like_superfamily"/>
</dbReference>
<dbReference type="Gene3D" id="6.10.250.690">
    <property type="match status" value="1"/>
</dbReference>
<reference evidence="10" key="1">
    <citation type="submission" date="2022-11" db="EMBL/GenBank/DDBJ databases">
        <title>Parathalassolutuus dongxingensis gen. nov., sp. nov., a novel member of family Oceanospirillaceae isolated from a coastal shrimp pond in Guangxi, China.</title>
        <authorList>
            <person name="Chen H."/>
        </authorList>
    </citation>
    <scope>NUCLEOTIDE SEQUENCE</scope>
    <source>
        <strain evidence="10">G-43</strain>
    </source>
</reference>
<dbReference type="CDD" id="cd00383">
    <property type="entry name" value="trans_reg_C"/>
    <property type="match status" value="1"/>
</dbReference>
<keyword evidence="5" id="KW-0804">Transcription</keyword>
<dbReference type="GO" id="GO:0006355">
    <property type="term" value="P:regulation of DNA-templated transcription"/>
    <property type="evidence" value="ECO:0007669"/>
    <property type="project" value="InterPro"/>
</dbReference>
<dbReference type="SMART" id="SM00448">
    <property type="entry name" value="REC"/>
    <property type="match status" value="1"/>
</dbReference>
<evidence type="ECO:0000256" key="6">
    <source>
        <dbReference type="PROSITE-ProRule" id="PRU00169"/>
    </source>
</evidence>
<dbReference type="Pfam" id="PF00486">
    <property type="entry name" value="Trans_reg_C"/>
    <property type="match status" value="1"/>
</dbReference>
<dbReference type="Pfam" id="PF00072">
    <property type="entry name" value="Response_reg"/>
    <property type="match status" value="1"/>
</dbReference>
<organism evidence="10 11">
    <name type="scientific">Parathalassolituus penaei</name>
    <dbReference type="NCBI Taxonomy" id="2997323"/>
    <lineage>
        <taxon>Bacteria</taxon>
        <taxon>Pseudomonadati</taxon>
        <taxon>Pseudomonadota</taxon>
        <taxon>Gammaproteobacteria</taxon>
        <taxon>Oceanospirillales</taxon>
        <taxon>Oceanospirillaceae</taxon>
        <taxon>Parathalassolituus</taxon>
    </lineage>
</organism>
<evidence type="ECO:0000313" key="10">
    <source>
        <dbReference type="EMBL" id="MCY0966663.1"/>
    </source>
</evidence>
<evidence type="ECO:0000259" key="8">
    <source>
        <dbReference type="PROSITE" id="PS50110"/>
    </source>
</evidence>
<evidence type="ECO:0000313" key="11">
    <source>
        <dbReference type="Proteomes" id="UP001150830"/>
    </source>
</evidence>
<dbReference type="SUPFAM" id="SSF52172">
    <property type="entry name" value="CheY-like"/>
    <property type="match status" value="1"/>
</dbReference>
<feature type="domain" description="Response regulatory" evidence="8">
    <location>
        <begin position="2"/>
        <end position="116"/>
    </location>
</feature>
<dbReference type="InterPro" id="IPR001789">
    <property type="entry name" value="Sig_transdc_resp-reg_receiver"/>
</dbReference>
<accession>A0A9X3EFH7</accession>
<proteinExistence type="predicted"/>
<feature type="DNA-binding region" description="OmpR/PhoB-type" evidence="7">
    <location>
        <begin position="127"/>
        <end position="224"/>
    </location>
</feature>
<evidence type="ECO:0000256" key="1">
    <source>
        <dbReference type="ARBA" id="ARBA00022553"/>
    </source>
</evidence>
<dbReference type="InterPro" id="IPR036388">
    <property type="entry name" value="WH-like_DNA-bd_sf"/>
</dbReference>
<dbReference type="AlphaFoldDB" id="A0A9X3EFH7"/>
<evidence type="ECO:0000256" key="5">
    <source>
        <dbReference type="ARBA" id="ARBA00023163"/>
    </source>
</evidence>
<keyword evidence="3" id="KW-0805">Transcription regulation</keyword>